<dbReference type="Proteomes" id="UP000054549">
    <property type="component" value="Unassembled WGS sequence"/>
</dbReference>
<gene>
    <name evidence="2" type="ORF">M378DRAFT_907674</name>
</gene>
<sequence length="122" mass="13706">MHFHRLLPSLVFSLRLNLTPFQLSRPGSFPNVHGECCKEFFGRNSSVRVSRPMDTTVHGFKVHLLNGFKQAQLGRIFFKNNSINYKINATAQQATAAAEDVPTRKSGIFVDVILIFDSAPSR</sequence>
<name>A0A0C2WWQ7_AMAMK</name>
<evidence type="ECO:0000256" key="1">
    <source>
        <dbReference type="SAM" id="SignalP"/>
    </source>
</evidence>
<keyword evidence="1" id="KW-0732">Signal</keyword>
<dbReference type="AlphaFoldDB" id="A0A0C2WWQ7"/>
<proteinExistence type="predicted"/>
<accession>A0A0C2WWQ7</accession>
<reference evidence="2 3" key="1">
    <citation type="submission" date="2014-04" db="EMBL/GenBank/DDBJ databases">
        <title>Evolutionary Origins and Diversification of the Mycorrhizal Mutualists.</title>
        <authorList>
            <consortium name="DOE Joint Genome Institute"/>
            <consortium name="Mycorrhizal Genomics Consortium"/>
            <person name="Kohler A."/>
            <person name="Kuo A."/>
            <person name="Nagy L.G."/>
            <person name="Floudas D."/>
            <person name="Copeland A."/>
            <person name="Barry K.W."/>
            <person name="Cichocki N."/>
            <person name="Veneault-Fourrey C."/>
            <person name="LaButti K."/>
            <person name="Lindquist E.A."/>
            <person name="Lipzen A."/>
            <person name="Lundell T."/>
            <person name="Morin E."/>
            <person name="Murat C."/>
            <person name="Riley R."/>
            <person name="Ohm R."/>
            <person name="Sun H."/>
            <person name="Tunlid A."/>
            <person name="Henrissat B."/>
            <person name="Grigoriev I.V."/>
            <person name="Hibbett D.S."/>
            <person name="Martin F."/>
        </authorList>
    </citation>
    <scope>NUCLEOTIDE SEQUENCE [LARGE SCALE GENOMIC DNA]</scope>
    <source>
        <strain evidence="2 3">Koide BX008</strain>
    </source>
</reference>
<dbReference type="EMBL" id="KN818293">
    <property type="protein sequence ID" value="KIL60788.1"/>
    <property type="molecule type" value="Genomic_DNA"/>
</dbReference>
<dbReference type="InParanoid" id="A0A0C2WWQ7"/>
<feature type="chain" id="PRO_5005171913" evidence="1">
    <location>
        <begin position="19"/>
        <end position="122"/>
    </location>
</feature>
<evidence type="ECO:0000313" key="2">
    <source>
        <dbReference type="EMBL" id="KIL60788.1"/>
    </source>
</evidence>
<organism evidence="2 3">
    <name type="scientific">Amanita muscaria (strain Koide BX008)</name>
    <dbReference type="NCBI Taxonomy" id="946122"/>
    <lineage>
        <taxon>Eukaryota</taxon>
        <taxon>Fungi</taxon>
        <taxon>Dikarya</taxon>
        <taxon>Basidiomycota</taxon>
        <taxon>Agaricomycotina</taxon>
        <taxon>Agaricomycetes</taxon>
        <taxon>Agaricomycetidae</taxon>
        <taxon>Agaricales</taxon>
        <taxon>Pluteineae</taxon>
        <taxon>Amanitaceae</taxon>
        <taxon>Amanita</taxon>
    </lineage>
</organism>
<evidence type="ECO:0000313" key="3">
    <source>
        <dbReference type="Proteomes" id="UP000054549"/>
    </source>
</evidence>
<feature type="signal peptide" evidence="1">
    <location>
        <begin position="1"/>
        <end position="18"/>
    </location>
</feature>
<keyword evidence="3" id="KW-1185">Reference proteome</keyword>
<dbReference type="HOGENOM" id="CLU_2026133_0_0_1"/>
<protein>
    <submittedName>
        <fullName evidence="2">Uncharacterized protein</fullName>
    </submittedName>
</protein>